<evidence type="ECO:0000313" key="2">
    <source>
        <dbReference type="EMBL" id="ORY17302.1"/>
    </source>
</evidence>
<protein>
    <submittedName>
        <fullName evidence="2">Uncharacterized protein</fullName>
    </submittedName>
</protein>
<name>A0A1Y2A451_9PLEO</name>
<proteinExistence type="predicted"/>
<dbReference type="EMBL" id="MCFA01000013">
    <property type="protein sequence ID" value="ORY17302.1"/>
    <property type="molecule type" value="Genomic_DNA"/>
</dbReference>
<accession>A0A1Y2A451</accession>
<dbReference type="Proteomes" id="UP000193144">
    <property type="component" value="Unassembled WGS sequence"/>
</dbReference>
<comment type="caution">
    <text evidence="2">The sequence shown here is derived from an EMBL/GenBank/DDBJ whole genome shotgun (WGS) entry which is preliminary data.</text>
</comment>
<keyword evidence="3" id="KW-1185">Reference proteome</keyword>
<reference evidence="2 3" key="1">
    <citation type="submission" date="2016-07" db="EMBL/GenBank/DDBJ databases">
        <title>Pervasive Adenine N6-methylation of Active Genes in Fungi.</title>
        <authorList>
            <consortium name="DOE Joint Genome Institute"/>
            <person name="Mondo S.J."/>
            <person name="Dannebaum R.O."/>
            <person name="Kuo R.C."/>
            <person name="Labutti K."/>
            <person name="Haridas S."/>
            <person name="Kuo A."/>
            <person name="Salamov A."/>
            <person name="Ahrendt S.R."/>
            <person name="Lipzen A."/>
            <person name="Sullivan W."/>
            <person name="Andreopoulos W.B."/>
            <person name="Clum A."/>
            <person name="Lindquist E."/>
            <person name="Daum C."/>
            <person name="Ramamoorthy G.K."/>
            <person name="Gryganskyi A."/>
            <person name="Culley D."/>
            <person name="Magnuson J.K."/>
            <person name="James T.Y."/>
            <person name="O'Malley M.A."/>
            <person name="Stajich J.E."/>
            <person name="Spatafora J.W."/>
            <person name="Visel A."/>
            <person name="Grigoriev I.V."/>
        </authorList>
    </citation>
    <scope>NUCLEOTIDE SEQUENCE [LARGE SCALE GENOMIC DNA]</scope>
    <source>
        <strain evidence="2 3">CBS 115471</strain>
    </source>
</reference>
<dbReference type="AlphaFoldDB" id="A0A1Y2A451"/>
<sequence length="100" mass="10543">MKSFISISLLLTLATANPILSPRQPFPSESTDPRYTCLVASDCAIVNHGNCCGYYPVCAASAAVFTQQDACPDPSHSVGVCGYPEIRRCGCQAGVCVAVR</sequence>
<feature type="chain" id="PRO_5011002862" evidence="1">
    <location>
        <begin position="17"/>
        <end position="100"/>
    </location>
</feature>
<evidence type="ECO:0000256" key="1">
    <source>
        <dbReference type="SAM" id="SignalP"/>
    </source>
</evidence>
<dbReference type="OrthoDB" id="3921271at2759"/>
<organism evidence="2 3">
    <name type="scientific">Clohesyomyces aquaticus</name>
    <dbReference type="NCBI Taxonomy" id="1231657"/>
    <lineage>
        <taxon>Eukaryota</taxon>
        <taxon>Fungi</taxon>
        <taxon>Dikarya</taxon>
        <taxon>Ascomycota</taxon>
        <taxon>Pezizomycotina</taxon>
        <taxon>Dothideomycetes</taxon>
        <taxon>Pleosporomycetidae</taxon>
        <taxon>Pleosporales</taxon>
        <taxon>Lindgomycetaceae</taxon>
        <taxon>Clohesyomyces</taxon>
    </lineage>
</organism>
<evidence type="ECO:0000313" key="3">
    <source>
        <dbReference type="Proteomes" id="UP000193144"/>
    </source>
</evidence>
<gene>
    <name evidence="2" type="ORF">BCR34DRAFT_597093</name>
</gene>
<keyword evidence="1" id="KW-0732">Signal</keyword>
<feature type="signal peptide" evidence="1">
    <location>
        <begin position="1"/>
        <end position="16"/>
    </location>
</feature>